<gene>
    <name evidence="17" type="primary">CYP9J31</name>
    <name evidence="17" type="ORF">AaeL_AAEL002633</name>
</gene>
<proteinExistence type="inferred from homology"/>
<dbReference type="OrthoDB" id="7752972at2759"/>
<dbReference type="PRINTS" id="PR00463">
    <property type="entry name" value="EP450I"/>
</dbReference>
<dbReference type="GO" id="GO:0004497">
    <property type="term" value="F:monooxygenase activity"/>
    <property type="evidence" value="ECO:0007669"/>
    <property type="project" value="UniProtKB-KW"/>
</dbReference>
<evidence type="ECO:0000256" key="13">
    <source>
        <dbReference type="ARBA" id="ARBA00023136"/>
    </source>
</evidence>
<dbReference type="FunFam" id="1.10.630.10:FF:000042">
    <property type="entry name" value="Cytochrome P450"/>
    <property type="match status" value="1"/>
</dbReference>
<organism evidence="17 18">
    <name type="scientific">Aedes aegypti</name>
    <name type="common">Yellowfever mosquito</name>
    <name type="synonym">Culex aegypti</name>
    <dbReference type="NCBI Taxonomy" id="7159"/>
    <lineage>
        <taxon>Eukaryota</taxon>
        <taxon>Metazoa</taxon>
        <taxon>Ecdysozoa</taxon>
        <taxon>Arthropoda</taxon>
        <taxon>Hexapoda</taxon>
        <taxon>Insecta</taxon>
        <taxon>Pterygota</taxon>
        <taxon>Neoptera</taxon>
        <taxon>Endopterygota</taxon>
        <taxon>Diptera</taxon>
        <taxon>Nematocera</taxon>
        <taxon>Culicoidea</taxon>
        <taxon>Culicidae</taxon>
        <taxon>Culicinae</taxon>
        <taxon>Aedini</taxon>
        <taxon>Aedes</taxon>
        <taxon>Stegomyia</taxon>
    </lineage>
</organism>
<reference evidence="17" key="1">
    <citation type="submission" date="2005-10" db="EMBL/GenBank/DDBJ databases">
        <authorList>
            <person name="Loftus B.J."/>
            <person name="Nene V.M."/>
            <person name="Hannick L.I."/>
            <person name="Bidwell S."/>
            <person name="Haas B."/>
            <person name="Amedeo P."/>
            <person name="Orvis J."/>
            <person name="Wortman J.R."/>
            <person name="White O.R."/>
            <person name="Salzberg S."/>
            <person name="Shumway M."/>
            <person name="Koo H."/>
            <person name="Zhao Y."/>
            <person name="Holmes M."/>
            <person name="Miller J."/>
            <person name="Schatz M."/>
            <person name="Pop M."/>
            <person name="Pai G."/>
            <person name="Utterback T."/>
            <person name="Rogers Y.-H."/>
            <person name="Kravitz S."/>
            <person name="Fraser C.M."/>
        </authorList>
    </citation>
    <scope>NUCLEOTIDE SEQUENCE</scope>
    <source>
        <strain evidence="17">Liverpool</strain>
    </source>
</reference>
<evidence type="ECO:0000256" key="6">
    <source>
        <dbReference type="ARBA" id="ARBA00022617"/>
    </source>
</evidence>
<evidence type="ECO:0000256" key="11">
    <source>
        <dbReference type="ARBA" id="ARBA00023004"/>
    </source>
</evidence>
<evidence type="ECO:0000313" key="17">
    <source>
        <dbReference type="EMBL" id="EAT46154.1"/>
    </source>
</evidence>
<keyword evidence="11 14" id="KW-0408">Iron</keyword>
<feature type="binding site" description="axial binding residue" evidence="14">
    <location>
        <position position="476"/>
    </location>
    <ligand>
        <name>heme</name>
        <dbReference type="ChEBI" id="CHEBI:30413"/>
    </ligand>
    <ligandPart>
        <name>Fe</name>
        <dbReference type="ChEBI" id="CHEBI:18248"/>
    </ligandPart>
</feature>
<dbReference type="GO" id="GO:0020037">
    <property type="term" value="F:heme binding"/>
    <property type="evidence" value="ECO:0007669"/>
    <property type="project" value="InterPro"/>
</dbReference>
<evidence type="ECO:0000256" key="3">
    <source>
        <dbReference type="ARBA" id="ARBA00004174"/>
    </source>
</evidence>
<dbReference type="CDD" id="cd11056">
    <property type="entry name" value="CYP6-like"/>
    <property type="match status" value="1"/>
</dbReference>
<evidence type="ECO:0000256" key="8">
    <source>
        <dbReference type="ARBA" id="ARBA00022824"/>
    </source>
</evidence>
<dbReference type="PANTHER" id="PTHR24292:SF54">
    <property type="entry name" value="CYP9F3-RELATED"/>
    <property type="match status" value="1"/>
</dbReference>
<evidence type="ECO:0000256" key="15">
    <source>
        <dbReference type="RuleBase" id="RU000461"/>
    </source>
</evidence>
<protein>
    <submittedName>
        <fullName evidence="17">AAEL002633-PA</fullName>
    </submittedName>
</protein>
<evidence type="ECO:0000256" key="9">
    <source>
        <dbReference type="ARBA" id="ARBA00022848"/>
    </source>
</evidence>
<evidence type="ECO:0000256" key="4">
    <source>
        <dbReference type="ARBA" id="ARBA00004406"/>
    </source>
</evidence>
<comment type="similarity">
    <text evidence="5 15">Belongs to the cytochrome P450 family.</text>
</comment>
<dbReference type="InterPro" id="IPR002401">
    <property type="entry name" value="Cyt_P450_E_grp-I"/>
</dbReference>
<evidence type="ECO:0000256" key="5">
    <source>
        <dbReference type="ARBA" id="ARBA00010617"/>
    </source>
</evidence>
<dbReference type="PROSITE" id="PS00086">
    <property type="entry name" value="CYTOCHROME_P450"/>
    <property type="match status" value="1"/>
</dbReference>
<feature type="transmembrane region" description="Helical" evidence="16">
    <location>
        <begin position="225"/>
        <end position="244"/>
    </location>
</feature>
<dbReference type="EMBL" id="CH477247">
    <property type="protein sequence ID" value="EAT46154.1"/>
    <property type="molecule type" value="Genomic_DNA"/>
</dbReference>
<dbReference type="KEGG" id="aag:5575451"/>
<evidence type="ECO:0000256" key="1">
    <source>
        <dbReference type="ARBA" id="ARBA00001971"/>
    </source>
</evidence>
<reference evidence="17" key="3">
    <citation type="submission" date="2012-09" db="EMBL/GenBank/DDBJ databases">
        <authorList>
            <consortium name="VectorBase"/>
        </authorList>
    </citation>
    <scope>NUCLEOTIDE SEQUENCE</scope>
    <source>
        <strain evidence="17">Liverpool</strain>
    </source>
</reference>
<dbReference type="SUPFAM" id="SSF48264">
    <property type="entry name" value="Cytochrome P450"/>
    <property type="match status" value="1"/>
</dbReference>
<dbReference type="Pfam" id="PF00067">
    <property type="entry name" value="p450"/>
    <property type="match status" value="1"/>
</dbReference>
<keyword evidence="9" id="KW-0492">Microsome</keyword>
<sequence length="531" mass="61524">MEINLELWIAVISIGILLYKWITRNNDYFHEKPIPSMAVKPFFGGIAPLVFKSFSMNGFISHIYQKYPNVKVFGFFDALTPIFVVRDPELIKKITVKDFDHFIDHLPMFGNSENDNPYSIFGKTLFALTGKKWRQMRATLSPAFTGSKMRKMFELVIECSDSVAQFYKTQSNETHEVELTDLLTRFGFDVIASCAFGIRMDSLRDRDNDFYNNGIKMRRFQRLSVAIRFVMFKFCPTLMGKLGIDVIDRDQVRYFSALIKDAVKQRQTKDIIRHDMIQLLIQARKGTLKHQEEKEVEEGFATVKESSIGKTNVTFNMTDNEMIAQAFVFFLAGFETVSTALTFLIHDLVMNKDVQHRLYEEVASTHEYLQGKHLNYDTLQKMKYMDMVVSESMRMRPAGPFMDRVCIHDYDLDDGQGLKFTIDKGTAVWIPVQGIHMDPKYYPNPERFDPERFNDENKAAINPMTYLPFGIGPRNCIGSRFALMEIKAIVYYLLLHFSFEANRKTQIPLKLRKGFTVVAAEGEVWIDLKAR</sequence>
<dbReference type="HOGENOM" id="CLU_001570_5_2_1"/>
<dbReference type="InterPro" id="IPR001128">
    <property type="entry name" value="Cyt_P450"/>
</dbReference>
<keyword evidence="13 16" id="KW-0472">Membrane</keyword>
<dbReference type="Gene3D" id="1.10.630.10">
    <property type="entry name" value="Cytochrome P450"/>
    <property type="match status" value="1"/>
</dbReference>
<keyword evidence="8" id="KW-0256">Endoplasmic reticulum</keyword>
<keyword evidence="12 15" id="KW-0503">Monooxygenase</keyword>
<keyword evidence="16" id="KW-0812">Transmembrane</keyword>
<dbReference type="AlphaFoldDB" id="A0A1S4F2A1"/>
<evidence type="ECO:0000256" key="16">
    <source>
        <dbReference type="SAM" id="Phobius"/>
    </source>
</evidence>
<reference evidence="17" key="2">
    <citation type="journal article" date="2007" name="Science">
        <title>Genome sequence of Aedes aegypti, a major arbovirus vector.</title>
        <authorList>
            <person name="Nene V."/>
            <person name="Wortman J.R."/>
            <person name="Lawson D."/>
            <person name="Haas B."/>
            <person name="Kodira C."/>
            <person name="Tu Z.J."/>
            <person name="Loftus B."/>
            <person name="Xi Z."/>
            <person name="Megy K."/>
            <person name="Grabherr M."/>
            <person name="Ren Q."/>
            <person name="Zdobnov E.M."/>
            <person name="Lobo N.F."/>
            <person name="Campbell K.S."/>
            <person name="Brown S.E."/>
            <person name="Bonaldo M.F."/>
            <person name="Zhu J."/>
            <person name="Sinkins S.P."/>
            <person name="Hogenkamp D.G."/>
            <person name="Amedeo P."/>
            <person name="Arensburger P."/>
            <person name="Atkinson P.W."/>
            <person name="Bidwell S."/>
            <person name="Biedler J."/>
            <person name="Birney E."/>
            <person name="Bruggner R.V."/>
            <person name="Costas J."/>
            <person name="Coy M.R."/>
            <person name="Crabtree J."/>
            <person name="Crawford M."/>
            <person name="Debruyn B."/>
            <person name="Decaprio D."/>
            <person name="Eiglmeier K."/>
            <person name="Eisenstadt E."/>
            <person name="El-Dorry H."/>
            <person name="Gelbart W.M."/>
            <person name="Gomes S.L."/>
            <person name="Hammond M."/>
            <person name="Hannick L.I."/>
            <person name="Hogan J.R."/>
            <person name="Holmes M.H."/>
            <person name="Jaffe D."/>
            <person name="Johnston J.S."/>
            <person name="Kennedy R.C."/>
            <person name="Koo H."/>
            <person name="Kravitz S."/>
            <person name="Kriventseva E.V."/>
            <person name="Kulp D."/>
            <person name="Labutti K."/>
            <person name="Lee E."/>
            <person name="Li S."/>
            <person name="Lovin D.D."/>
            <person name="Mao C."/>
            <person name="Mauceli E."/>
            <person name="Menck C.F."/>
            <person name="Miller J.R."/>
            <person name="Montgomery P."/>
            <person name="Mori A."/>
            <person name="Nascimento A.L."/>
            <person name="Naveira H.F."/>
            <person name="Nusbaum C."/>
            <person name="O'leary S."/>
            <person name="Orvis J."/>
            <person name="Pertea M."/>
            <person name="Quesneville H."/>
            <person name="Reidenbach K.R."/>
            <person name="Rogers Y.H."/>
            <person name="Roth C.W."/>
            <person name="Schneider J.R."/>
            <person name="Schatz M."/>
            <person name="Shumway M."/>
            <person name="Stanke M."/>
            <person name="Stinson E.O."/>
            <person name="Tubio J.M."/>
            <person name="Vanzee J.P."/>
            <person name="Verjovski-Almeida S."/>
            <person name="Werner D."/>
            <person name="White O."/>
            <person name="Wyder S."/>
            <person name="Zeng Q."/>
            <person name="Zhao Q."/>
            <person name="Zhao Y."/>
            <person name="Hill C.A."/>
            <person name="Raikhel A.S."/>
            <person name="Soares M.B."/>
            <person name="Knudson D.L."/>
            <person name="Lee N.H."/>
            <person name="Galagan J."/>
            <person name="Salzberg S.L."/>
            <person name="Paulsen I.T."/>
            <person name="Dimopoulos G."/>
            <person name="Collins F.H."/>
            <person name="Birren B."/>
            <person name="Fraser-Liggett C.M."/>
            <person name="Severson D.W."/>
        </authorList>
    </citation>
    <scope>NUCLEOTIDE SEQUENCE [LARGE SCALE GENOMIC DNA]</scope>
    <source>
        <strain evidence="17">Liverpool</strain>
    </source>
</reference>
<feature type="transmembrane region" description="Helical" evidence="16">
    <location>
        <begin position="322"/>
        <end position="345"/>
    </location>
</feature>
<name>A0A1S4F2A1_AEDAE</name>
<dbReference type="GO" id="GO:0005789">
    <property type="term" value="C:endoplasmic reticulum membrane"/>
    <property type="evidence" value="ECO:0007669"/>
    <property type="project" value="UniProtKB-SubCell"/>
</dbReference>
<comment type="function">
    <text evidence="2">May be involved in the metabolism of insect hormones and in the breakdown of synthetic insecticides.</text>
</comment>
<dbReference type="PANTHER" id="PTHR24292">
    <property type="entry name" value="CYTOCHROME P450"/>
    <property type="match status" value="1"/>
</dbReference>
<dbReference type="GeneID" id="5575451"/>
<evidence type="ECO:0000313" key="18">
    <source>
        <dbReference type="Proteomes" id="UP000682892"/>
    </source>
</evidence>
<dbReference type="PRINTS" id="PR00385">
    <property type="entry name" value="P450"/>
</dbReference>
<keyword evidence="7 14" id="KW-0479">Metal-binding</keyword>
<evidence type="ECO:0000256" key="12">
    <source>
        <dbReference type="ARBA" id="ARBA00023033"/>
    </source>
</evidence>
<keyword evidence="16" id="KW-1133">Transmembrane helix</keyword>
<dbReference type="GO" id="GO:0005506">
    <property type="term" value="F:iron ion binding"/>
    <property type="evidence" value="ECO:0007669"/>
    <property type="project" value="InterPro"/>
</dbReference>
<evidence type="ECO:0000256" key="14">
    <source>
        <dbReference type="PIRSR" id="PIRSR602401-1"/>
    </source>
</evidence>
<dbReference type="OMA" id="RISYMEL"/>
<dbReference type="Proteomes" id="UP000682892">
    <property type="component" value="Chromosome 2"/>
</dbReference>
<comment type="cofactor">
    <cofactor evidence="1 14">
        <name>heme</name>
        <dbReference type="ChEBI" id="CHEBI:30413"/>
    </cofactor>
</comment>
<comment type="subcellular location">
    <subcellularLocation>
        <location evidence="4">Endoplasmic reticulum membrane</location>
        <topology evidence="4">Peripheral membrane protein</topology>
    </subcellularLocation>
    <subcellularLocation>
        <location evidence="3">Microsome membrane</location>
        <topology evidence="3">Peripheral membrane protein</topology>
    </subcellularLocation>
</comment>
<dbReference type="GO" id="GO:0016705">
    <property type="term" value="F:oxidoreductase activity, acting on paired donors, with incorporation or reduction of molecular oxygen"/>
    <property type="evidence" value="ECO:0007669"/>
    <property type="project" value="InterPro"/>
</dbReference>
<feature type="transmembrane region" description="Helical" evidence="16">
    <location>
        <begin position="42"/>
        <end position="64"/>
    </location>
</feature>
<dbReference type="InterPro" id="IPR017972">
    <property type="entry name" value="Cyt_P450_CS"/>
</dbReference>
<feature type="transmembrane region" description="Helical" evidence="16">
    <location>
        <begin position="5"/>
        <end position="22"/>
    </location>
</feature>
<evidence type="ECO:0000256" key="2">
    <source>
        <dbReference type="ARBA" id="ARBA00003690"/>
    </source>
</evidence>
<evidence type="ECO:0000256" key="10">
    <source>
        <dbReference type="ARBA" id="ARBA00023002"/>
    </source>
</evidence>
<accession>A0A1S4F2A1</accession>
<keyword evidence="10 15" id="KW-0560">Oxidoreductase</keyword>
<dbReference type="InterPro" id="IPR050476">
    <property type="entry name" value="Insect_CytP450_Detox"/>
</dbReference>
<dbReference type="InterPro" id="IPR036396">
    <property type="entry name" value="Cyt_P450_sf"/>
</dbReference>
<keyword evidence="6 14" id="KW-0349">Heme</keyword>
<evidence type="ECO:0000256" key="7">
    <source>
        <dbReference type="ARBA" id="ARBA00022723"/>
    </source>
</evidence>